<dbReference type="GO" id="GO:0008270">
    <property type="term" value="F:zinc ion binding"/>
    <property type="evidence" value="ECO:0007669"/>
    <property type="project" value="InterPro"/>
</dbReference>
<evidence type="ECO:0000256" key="4">
    <source>
        <dbReference type="ARBA" id="ARBA00022723"/>
    </source>
</evidence>
<dbReference type="SUPFAM" id="SSF51182">
    <property type="entry name" value="RmlC-like cupins"/>
    <property type="match status" value="1"/>
</dbReference>
<evidence type="ECO:0000256" key="5">
    <source>
        <dbReference type="ARBA" id="ARBA00022833"/>
    </source>
</evidence>
<gene>
    <name evidence="10" type="ordered locus">Acel_2098</name>
</gene>
<dbReference type="InterPro" id="IPR011051">
    <property type="entry name" value="RmlC_Cupin_sf"/>
</dbReference>
<evidence type="ECO:0000313" key="10">
    <source>
        <dbReference type="EMBL" id="ABK53870.1"/>
    </source>
</evidence>
<evidence type="ECO:0000259" key="9">
    <source>
        <dbReference type="Pfam" id="PF20511"/>
    </source>
</evidence>
<proteinExistence type="inferred from homology"/>
<comment type="similarity">
    <text evidence="2">Belongs to the mannose-6-phosphate isomerase type 1 family.</text>
</comment>
<dbReference type="PANTHER" id="PTHR10309:SF0">
    <property type="entry name" value="MANNOSE-6-PHOSPHATE ISOMERASE"/>
    <property type="match status" value="1"/>
</dbReference>
<keyword evidence="11" id="KW-1185">Reference proteome</keyword>
<dbReference type="OrthoDB" id="9792649at2"/>
<dbReference type="FunCoup" id="A0LWR0">
    <property type="interactions" value="312"/>
</dbReference>
<organism evidence="10 11">
    <name type="scientific">Acidothermus cellulolyticus (strain ATCC 43068 / DSM 8971 / 11B)</name>
    <dbReference type="NCBI Taxonomy" id="351607"/>
    <lineage>
        <taxon>Bacteria</taxon>
        <taxon>Bacillati</taxon>
        <taxon>Actinomycetota</taxon>
        <taxon>Actinomycetes</taxon>
        <taxon>Acidothermales</taxon>
        <taxon>Acidothermaceae</taxon>
        <taxon>Acidothermus</taxon>
    </lineage>
</organism>
<comment type="catalytic activity">
    <reaction evidence="1">
        <text>D-mannose 6-phosphate = D-fructose 6-phosphate</text>
        <dbReference type="Rhea" id="RHEA:12356"/>
        <dbReference type="ChEBI" id="CHEBI:58735"/>
        <dbReference type="ChEBI" id="CHEBI:61527"/>
        <dbReference type="EC" id="5.3.1.8"/>
    </reaction>
</comment>
<evidence type="ECO:0000256" key="8">
    <source>
        <dbReference type="PIRSR" id="PIRSR001480-2"/>
    </source>
</evidence>
<dbReference type="STRING" id="351607.Acel_2098"/>
<dbReference type="InterPro" id="IPR001250">
    <property type="entry name" value="Man6P_Isoase-1"/>
</dbReference>
<protein>
    <recommendedName>
        <fullName evidence="3">mannose-6-phosphate isomerase</fullName>
        <ecNumber evidence="3">5.3.1.8</ecNumber>
    </recommendedName>
</protein>
<dbReference type="InterPro" id="IPR014710">
    <property type="entry name" value="RmlC-like_jellyroll"/>
</dbReference>
<dbReference type="PIRSF" id="PIRSF001480">
    <property type="entry name" value="Mannose-6-phosphate_isomerase"/>
    <property type="match status" value="1"/>
</dbReference>
<sequence>MTVWRMHNPIMNYAWGSRDAIARLQGRAPTDRPEAELWMGAHPLAPSVVEVDGRELPLTAVIEENPAAALGTAVVDRFGPRLPFLVKILAASEPLSLQVHPPAEVAARGYAAEERAGVDRRAAERVYRDPYPKPEMLVALEPFQALLGFAPGAVSAARLTALDVGQLEPLRGWLAAGESPGEAFLAVLQWPSEECAGLVRAVADAAHRLTDADLGALVTELAAAYPTDPGVVGVLLMNVVRLEPLQAIYIPPGCIHAYVRGTGLEILGNSDNVIRGGLTHKHVARGELRNSLDVQPLQPEILHPIWISGVERRWPVRQEEFDVTLLVVERPYRFTPVSAEILVGISGALTVRDGETEFSFGPGASVFLTPDGASAEIAGSGTVARVRPGCVVHRDAQT</sequence>
<dbReference type="Proteomes" id="UP000008221">
    <property type="component" value="Chromosome"/>
</dbReference>
<dbReference type="InterPro" id="IPR016305">
    <property type="entry name" value="Mannose-6-P_Isomerase"/>
</dbReference>
<dbReference type="RefSeq" id="WP_011720933.1">
    <property type="nucleotide sequence ID" value="NC_008578.1"/>
</dbReference>
<evidence type="ECO:0000256" key="7">
    <source>
        <dbReference type="PIRSR" id="PIRSR001480-1"/>
    </source>
</evidence>
<dbReference type="eggNOG" id="COG1482">
    <property type="taxonomic scope" value="Bacteria"/>
</dbReference>
<dbReference type="NCBIfam" id="TIGR00218">
    <property type="entry name" value="manA"/>
    <property type="match status" value="1"/>
</dbReference>
<reference evidence="10 11" key="1">
    <citation type="journal article" date="2009" name="Genome Res.">
        <title>Complete genome of the cellulolytic thermophile Acidothermus cellulolyticus 11B provides insights into its ecophysiological and evolutionary adaptations.</title>
        <authorList>
            <person name="Barabote R.D."/>
            <person name="Xie G."/>
            <person name="Leu D.H."/>
            <person name="Normand P."/>
            <person name="Necsulea A."/>
            <person name="Daubin V."/>
            <person name="Medigue C."/>
            <person name="Adney W.S."/>
            <person name="Xu X.C."/>
            <person name="Lapidus A."/>
            <person name="Parales R.E."/>
            <person name="Detter C."/>
            <person name="Pujic P."/>
            <person name="Bruce D."/>
            <person name="Lavire C."/>
            <person name="Challacombe J.F."/>
            <person name="Brettin T.S."/>
            <person name="Berry A.M."/>
        </authorList>
    </citation>
    <scope>NUCLEOTIDE SEQUENCE [LARGE SCALE GENOMIC DNA]</scope>
    <source>
        <strain evidence="11">ATCC 43068 / DSM 8971 / 11B</strain>
    </source>
</reference>
<dbReference type="PRINTS" id="PR00714">
    <property type="entry name" value="MAN6PISMRASE"/>
</dbReference>
<dbReference type="GO" id="GO:0005975">
    <property type="term" value="P:carbohydrate metabolic process"/>
    <property type="evidence" value="ECO:0007669"/>
    <property type="project" value="InterPro"/>
</dbReference>
<dbReference type="AlphaFoldDB" id="A0LWR0"/>
<dbReference type="Pfam" id="PF20511">
    <property type="entry name" value="PMI_typeI_cat"/>
    <property type="match status" value="1"/>
</dbReference>
<evidence type="ECO:0000313" key="11">
    <source>
        <dbReference type="Proteomes" id="UP000008221"/>
    </source>
</evidence>
<comment type="cofactor">
    <cofactor evidence="8">
        <name>Zn(2+)</name>
        <dbReference type="ChEBI" id="CHEBI:29105"/>
    </cofactor>
    <text evidence="8">Binds 1 zinc ion per subunit.</text>
</comment>
<dbReference type="PANTHER" id="PTHR10309">
    <property type="entry name" value="MANNOSE-6-PHOSPHATE ISOMERASE"/>
    <property type="match status" value="1"/>
</dbReference>
<dbReference type="GO" id="GO:0005829">
    <property type="term" value="C:cytosol"/>
    <property type="evidence" value="ECO:0007669"/>
    <property type="project" value="TreeGrafter"/>
</dbReference>
<feature type="binding site" evidence="8">
    <location>
        <position position="100"/>
    </location>
    <ligand>
        <name>Zn(2+)</name>
        <dbReference type="ChEBI" id="CHEBI:29105"/>
    </ligand>
</feature>
<evidence type="ECO:0000256" key="3">
    <source>
        <dbReference type="ARBA" id="ARBA00011956"/>
    </source>
</evidence>
<evidence type="ECO:0000256" key="1">
    <source>
        <dbReference type="ARBA" id="ARBA00000757"/>
    </source>
</evidence>
<feature type="binding site" evidence="8">
    <location>
        <position position="135"/>
    </location>
    <ligand>
        <name>Zn(2+)</name>
        <dbReference type="ChEBI" id="CHEBI:29105"/>
    </ligand>
</feature>
<dbReference type="InParanoid" id="A0LWR0"/>
<dbReference type="GO" id="GO:0004476">
    <property type="term" value="F:mannose-6-phosphate isomerase activity"/>
    <property type="evidence" value="ECO:0007669"/>
    <property type="project" value="UniProtKB-EC"/>
</dbReference>
<name>A0LWR0_ACIC1</name>
<keyword evidence="4 8" id="KW-0479">Metal-binding</keyword>
<dbReference type="KEGG" id="ace:Acel_2098"/>
<dbReference type="InterPro" id="IPR046457">
    <property type="entry name" value="PMI_typeI_cat"/>
</dbReference>
<dbReference type="CDD" id="cd07011">
    <property type="entry name" value="cupin_PMI_type_I_N"/>
    <property type="match status" value="1"/>
</dbReference>
<dbReference type="Gene3D" id="1.10.441.10">
    <property type="entry name" value="Phosphomannose Isomerase, domain 2"/>
    <property type="match status" value="1"/>
</dbReference>
<dbReference type="HOGENOM" id="CLU_026967_1_0_11"/>
<accession>A0LWR0</accession>
<feature type="domain" description="Phosphomannose isomerase type I catalytic" evidence="9">
    <location>
        <begin position="4"/>
        <end position="150"/>
    </location>
</feature>
<dbReference type="Gene3D" id="2.60.120.10">
    <property type="entry name" value="Jelly Rolls"/>
    <property type="match status" value="2"/>
</dbReference>
<feature type="binding site" evidence="8">
    <location>
        <position position="256"/>
    </location>
    <ligand>
        <name>Zn(2+)</name>
        <dbReference type="ChEBI" id="CHEBI:29105"/>
    </ligand>
</feature>
<dbReference type="GO" id="GO:0009298">
    <property type="term" value="P:GDP-mannose biosynthetic process"/>
    <property type="evidence" value="ECO:0007669"/>
    <property type="project" value="InterPro"/>
</dbReference>
<dbReference type="EC" id="5.3.1.8" evidence="3"/>
<dbReference type="EMBL" id="CP000481">
    <property type="protein sequence ID" value="ABK53870.1"/>
    <property type="molecule type" value="Genomic_DNA"/>
</dbReference>
<feature type="active site" evidence="7">
    <location>
        <position position="275"/>
    </location>
</feature>
<keyword evidence="6 10" id="KW-0413">Isomerase</keyword>
<evidence type="ECO:0000256" key="2">
    <source>
        <dbReference type="ARBA" id="ARBA00010772"/>
    </source>
</evidence>
<keyword evidence="5 8" id="KW-0862">Zinc</keyword>
<feature type="binding site" evidence="8">
    <location>
        <position position="98"/>
    </location>
    <ligand>
        <name>Zn(2+)</name>
        <dbReference type="ChEBI" id="CHEBI:29105"/>
    </ligand>
</feature>
<evidence type="ECO:0000256" key="6">
    <source>
        <dbReference type="ARBA" id="ARBA00023235"/>
    </source>
</evidence>